<comment type="caution">
    <text evidence="1">The sequence shown here is derived from an EMBL/GenBank/DDBJ whole genome shotgun (WGS) entry which is preliminary data.</text>
</comment>
<evidence type="ECO:0008006" key="3">
    <source>
        <dbReference type="Google" id="ProtNLM"/>
    </source>
</evidence>
<evidence type="ECO:0000313" key="1">
    <source>
        <dbReference type="EMBL" id="KAF9623158.1"/>
    </source>
</evidence>
<protein>
    <recommendedName>
        <fullName evidence="3">F-box domain-containing protein</fullName>
    </recommendedName>
</protein>
<dbReference type="GO" id="GO:0031146">
    <property type="term" value="P:SCF-dependent proteasomal ubiquitin-dependent protein catabolic process"/>
    <property type="evidence" value="ECO:0007669"/>
    <property type="project" value="InterPro"/>
</dbReference>
<dbReference type="InterPro" id="IPR036047">
    <property type="entry name" value="F-box-like_dom_sf"/>
</dbReference>
<evidence type="ECO:0000313" key="2">
    <source>
        <dbReference type="Proteomes" id="UP000631114"/>
    </source>
</evidence>
<name>A0A835IX41_9MAGN</name>
<dbReference type="GO" id="GO:0019005">
    <property type="term" value="C:SCF ubiquitin ligase complex"/>
    <property type="evidence" value="ECO:0007669"/>
    <property type="project" value="TreeGrafter"/>
</dbReference>
<keyword evidence="2" id="KW-1185">Reference proteome</keyword>
<dbReference type="OrthoDB" id="3219396at2759"/>
<organism evidence="1 2">
    <name type="scientific">Coptis chinensis</name>
    <dbReference type="NCBI Taxonomy" id="261450"/>
    <lineage>
        <taxon>Eukaryota</taxon>
        <taxon>Viridiplantae</taxon>
        <taxon>Streptophyta</taxon>
        <taxon>Embryophyta</taxon>
        <taxon>Tracheophyta</taxon>
        <taxon>Spermatophyta</taxon>
        <taxon>Magnoliopsida</taxon>
        <taxon>Ranunculales</taxon>
        <taxon>Ranunculaceae</taxon>
        <taxon>Coptidoideae</taxon>
        <taxon>Coptis</taxon>
    </lineage>
</organism>
<dbReference type="EMBL" id="JADFTS010000002">
    <property type="protein sequence ID" value="KAF9623158.1"/>
    <property type="molecule type" value="Genomic_DNA"/>
</dbReference>
<dbReference type="GO" id="GO:0000209">
    <property type="term" value="P:protein polyubiquitination"/>
    <property type="evidence" value="ECO:0007669"/>
    <property type="project" value="TreeGrafter"/>
</dbReference>
<dbReference type="PANTHER" id="PTHR16008">
    <property type="entry name" value="F-BOX ONLY PROTEIN 4"/>
    <property type="match status" value="1"/>
</dbReference>
<dbReference type="Proteomes" id="UP000631114">
    <property type="component" value="Unassembled WGS sequence"/>
</dbReference>
<dbReference type="PANTHER" id="PTHR16008:SF4">
    <property type="entry name" value="F-BOX ONLY PROTEIN 4"/>
    <property type="match status" value="1"/>
</dbReference>
<dbReference type="InterPro" id="IPR039588">
    <property type="entry name" value="FBXO4"/>
</dbReference>
<sequence length="179" mass="20592">MVFFFVHVCNVKIEEVCSLSCCSRFWRDVCASDSLWIFLYRERWPSQSLTGNSHHSQYSSIEGWRSFYIKRHNEMDDRATSIIKVINQCSKSESVEVGDYQKAIADLHAMELGFKDIVLFLFAAKQNALLNLVGLHYLVFSLGVPVNTNSSDFLIMLSTSMQTELHISCSIFKPVFQDR</sequence>
<accession>A0A835IX41</accession>
<proteinExistence type="predicted"/>
<dbReference type="AlphaFoldDB" id="A0A835IX41"/>
<reference evidence="1 2" key="1">
    <citation type="submission" date="2020-10" db="EMBL/GenBank/DDBJ databases">
        <title>The Coptis chinensis genome and diversification of protoberbering-type alkaloids.</title>
        <authorList>
            <person name="Wang B."/>
            <person name="Shu S."/>
            <person name="Song C."/>
            <person name="Liu Y."/>
        </authorList>
    </citation>
    <scope>NUCLEOTIDE SEQUENCE [LARGE SCALE GENOMIC DNA]</scope>
    <source>
        <strain evidence="1">HL-2020</strain>
        <tissue evidence="1">Leaf</tissue>
    </source>
</reference>
<gene>
    <name evidence="1" type="ORF">IFM89_037739</name>
</gene>
<dbReference type="SUPFAM" id="SSF81383">
    <property type="entry name" value="F-box domain"/>
    <property type="match status" value="1"/>
</dbReference>